<reference evidence="1" key="1">
    <citation type="submission" date="2021-01" db="EMBL/GenBank/DDBJ databases">
        <authorList>
            <person name="Corre E."/>
            <person name="Pelletier E."/>
            <person name="Niang G."/>
            <person name="Scheremetjew M."/>
            <person name="Finn R."/>
            <person name="Kale V."/>
            <person name="Holt S."/>
            <person name="Cochrane G."/>
            <person name="Meng A."/>
            <person name="Brown T."/>
            <person name="Cohen L."/>
        </authorList>
    </citation>
    <scope>NUCLEOTIDE SEQUENCE</scope>
    <source>
        <strain evidence="1">CCMP1381</strain>
    </source>
</reference>
<organism evidence="1">
    <name type="scientific">Octactis speculum</name>
    <dbReference type="NCBI Taxonomy" id="3111310"/>
    <lineage>
        <taxon>Eukaryota</taxon>
        <taxon>Sar</taxon>
        <taxon>Stramenopiles</taxon>
        <taxon>Ochrophyta</taxon>
        <taxon>Dictyochophyceae</taxon>
        <taxon>Dictyochales</taxon>
        <taxon>Dictyochaceae</taxon>
        <taxon>Octactis</taxon>
    </lineage>
</organism>
<evidence type="ECO:0000313" key="1">
    <source>
        <dbReference type="EMBL" id="CAD9464398.1"/>
    </source>
</evidence>
<dbReference type="Gene3D" id="3.10.450.50">
    <property type="match status" value="1"/>
</dbReference>
<dbReference type="InterPro" id="IPR032710">
    <property type="entry name" value="NTF2-like_dom_sf"/>
</dbReference>
<gene>
    <name evidence="1" type="ORF">DSPE1174_LOCUS25677</name>
</gene>
<proteinExistence type="predicted"/>
<dbReference type="AlphaFoldDB" id="A0A7S2GNM3"/>
<accession>A0A7S2GNM3</accession>
<protein>
    <submittedName>
        <fullName evidence="1">Uncharacterized protein</fullName>
    </submittedName>
</protein>
<name>A0A7S2GNM3_9STRA</name>
<dbReference type="SUPFAM" id="SSF54427">
    <property type="entry name" value="NTF2-like"/>
    <property type="match status" value="1"/>
</dbReference>
<sequence>MRQSSSTTATPITLSDEVDEAALLAASDFPIAPADLIQKCKFVIQSQQTGLQDGSLDENLFAEDFRFCAPFVGGRTQRPCMNDPLPGLPKGEYLKALKSFDLLSAFPDMQNNYHAFRVDPFEPERVWFQTRATATHTGSLMGQPPTGKKLELPPQAFSMTFNAAGQVTLFNVGNVIDRTVGNTGGLGGAFGFFLRHGAAAALSRVPALRAVATIQVPRLASGPPQAGGPGLKLEDFN</sequence>
<dbReference type="EMBL" id="HBGS01049308">
    <property type="protein sequence ID" value="CAD9464398.1"/>
    <property type="molecule type" value="Transcribed_RNA"/>
</dbReference>